<gene>
    <name evidence="2" type="ORF">VNI00_014957</name>
</gene>
<dbReference type="Proteomes" id="UP001383192">
    <property type="component" value="Unassembled WGS sequence"/>
</dbReference>
<evidence type="ECO:0000313" key="2">
    <source>
        <dbReference type="EMBL" id="KAK7028142.1"/>
    </source>
</evidence>
<evidence type="ECO:0000259" key="1">
    <source>
        <dbReference type="Pfam" id="PF13622"/>
    </source>
</evidence>
<proteinExistence type="predicted"/>
<organism evidence="2 3">
    <name type="scientific">Paramarasmius palmivorus</name>
    <dbReference type="NCBI Taxonomy" id="297713"/>
    <lineage>
        <taxon>Eukaryota</taxon>
        <taxon>Fungi</taxon>
        <taxon>Dikarya</taxon>
        <taxon>Basidiomycota</taxon>
        <taxon>Agaricomycotina</taxon>
        <taxon>Agaricomycetes</taxon>
        <taxon>Agaricomycetidae</taxon>
        <taxon>Agaricales</taxon>
        <taxon>Marasmiineae</taxon>
        <taxon>Marasmiaceae</taxon>
        <taxon>Paramarasmius</taxon>
    </lineage>
</organism>
<protein>
    <recommendedName>
        <fullName evidence="1">Acyl-CoA thioesterase-like N-terminal HotDog domain-containing protein</fullName>
    </recommendedName>
</protein>
<dbReference type="InterPro" id="IPR042171">
    <property type="entry name" value="Acyl-CoA_hotdog"/>
</dbReference>
<sequence>MAPFHQAVKVDFLRKEGDIDIYGGVVDGEWCVGVVPNGGFVLGLVVEACIKRQVRTNHPDPVHVTAHFLRATAALAPFEVHIHQLKTGRGFTNLIADLIKNVCILYSALFLKIQLTSLFFWQGVVKITTHQYFGDLTTDSTKNASPFHLTLAPPSPYARRLPLHQHPSKAPLRTLHEAFKYSKFFKASSEPEIAARNAPDSTIRSGSETIGGNGIEWGQWATLTDDGDTLTRPLIAFMVDMITPPATLLPKSEKPNMPDAR</sequence>
<comment type="caution">
    <text evidence="2">The sequence shown here is derived from an EMBL/GenBank/DDBJ whole genome shotgun (WGS) entry which is preliminary data.</text>
</comment>
<dbReference type="InterPro" id="IPR029069">
    <property type="entry name" value="HotDog_dom_sf"/>
</dbReference>
<dbReference type="AlphaFoldDB" id="A0AAW0BN42"/>
<reference evidence="2 3" key="1">
    <citation type="submission" date="2024-01" db="EMBL/GenBank/DDBJ databases">
        <title>A draft genome for a cacao thread blight-causing isolate of Paramarasmius palmivorus.</title>
        <authorList>
            <person name="Baruah I.K."/>
            <person name="Bukari Y."/>
            <person name="Amoako-Attah I."/>
            <person name="Meinhardt L.W."/>
            <person name="Bailey B.A."/>
            <person name="Cohen S.P."/>
        </authorList>
    </citation>
    <scope>NUCLEOTIDE SEQUENCE [LARGE SCALE GENOMIC DNA]</scope>
    <source>
        <strain evidence="2 3">GH-12</strain>
    </source>
</reference>
<dbReference type="PANTHER" id="PTHR38110">
    <property type="entry name" value="CHROMOSOME 23, WHOLE GENOME SHOTGUN SEQUENCE"/>
    <property type="match status" value="1"/>
</dbReference>
<evidence type="ECO:0000313" key="3">
    <source>
        <dbReference type="Proteomes" id="UP001383192"/>
    </source>
</evidence>
<dbReference type="SUPFAM" id="SSF54637">
    <property type="entry name" value="Thioesterase/thiol ester dehydrase-isomerase"/>
    <property type="match status" value="1"/>
</dbReference>
<name>A0AAW0BN42_9AGAR</name>
<dbReference type="Gene3D" id="2.40.160.210">
    <property type="entry name" value="Acyl-CoA thioesterase, double hotdog domain"/>
    <property type="match status" value="1"/>
</dbReference>
<dbReference type="InterPro" id="IPR049449">
    <property type="entry name" value="TesB_ACOT8-like_N"/>
</dbReference>
<dbReference type="PANTHER" id="PTHR38110:SF1">
    <property type="entry name" value="THIOESTERASE DOMAIN-CONTAINING PROTEIN"/>
    <property type="match status" value="1"/>
</dbReference>
<dbReference type="EMBL" id="JAYKXP010000090">
    <property type="protein sequence ID" value="KAK7028142.1"/>
    <property type="molecule type" value="Genomic_DNA"/>
</dbReference>
<accession>A0AAW0BN42</accession>
<feature type="domain" description="Acyl-CoA thioesterase-like N-terminal HotDog" evidence="1">
    <location>
        <begin position="27"/>
        <end position="110"/>
    </location>
</feature>
<dbReference type="Pfam" id="PF13622">
    <property type="entry name" value="4HBT_3"/>
    <property type="match status" value="1"/>
</dbReference>
<dbReference type="InterPro" id="IPR052389">
    <property type="entry name" value="Sec_Metab_Biosynth-Assoc"/>
</dbReference>
<keyword evidence="3" id="KW-1185">Reference proteome</keyword>